<proteinExistence type="predicted"/>
<dbReference type="SUPFAM" id="SSF48452">
    <property type="entry name" value="TPR-like"/>
    <property type="match status" value="1"/>
</dbReference>
<dbReference type="InterPro" id="IPR011990">
    <property type="entry name" value="TPR-like_helical_dom_sf"/>
</dbReference>
<keyword evidence="6" id="KW-1185">Reference proteome</keyword>
<dbReference type="InterPro" id="IPR019734">
    <property type="entry name" value="TPR_rpt"/>
</dbReference>
<keyword evidence="2 3" id="KW-0802">TPR repeat</keyword>
<dbReference type="Gene3D" id="1.25.40.10">
    <property type="entry name" value="Tetratricopeptide repeat domain"/>
    <property type="match status" value="4"/>
</dbReference>
<dbReference type="InterPro" id="IPR050498">
    <property type="entry name" value="Ycf3"/>
</dbReference>
<feature type="repeat" description="TPR" evidence="3">
    <location>
        <begin position="413"/>
        <end position="446"/>
    </location>
</feature>
<organism evidence="5 6">
    <name type="scientific">Flavonifractor hominis</name>
    <dbReference type="NCBI Taxonomy" id="3133178"/>
    <lineage>
        <taxon>Bacteria</taxon>
        <taxon>Bacillati</taxon>
        <taxon>Bacillota</taxon>
        <taxon>Clostridia</taxon>
        <taxon>Eubacteriales</taxon>
        <taxon>Oscillospiraceae</taxon>
        <taxon>Flavonifractor</taxon>
    </lineage>
</organism>
<evidence type="ECO:0000256" key="2">
    <source>
        <dbReference type="ARBA" id="ARBA00022803"/>
    </source>
</evidence>
<evidence type="ECO:0000313" key="6">
    <source>
        <dbReference type="Proteomes" id="UP001440599"/>
    </source>
</evidence>
<keyword evidence="1" id="KW-0677">Repeat</keyword>
<dbReference type="Proteomes" id="UP001440599">
    <property type="component" value="Unassembled WGS sequence"/>
</dbReference>
<reference evidence="5 6" key="1">
    <citation type="submission" date="2024-03" db="EMBL/GenBank/DDBJ databases">
        <title>Human intestinal bacterial collection.</title>
        <authorList>
            <person name="Pauvert C."/>
            <person name="Hitch T.C.A."/>
            <person name="Clavel T."/>
        </authorList>
    </citation>
    <scope>NUCLEOTIDE SEQUENCE [LARGE SCALE GENOMIC DNA]</scope>
    <source>
        <strain evidence="5 6">CLA-AP-H34</strain>
    </source>
</reference>
<dbReference type="PROSITE" id="PS50005">
    <property type="entry name" value="TPR"/>
    <property type="match status" value="3"/>
</dbReference>
<evidence type="ECO:0000313" key="5">
    <source>
        <dbReference type="EMBL" id="MEQ2456543.1"/>
    </source>
</evidence>
<dbReference type="Pfam" id="PF00515">
    <property type="entry name" value="TPR_1"/>
    <property type="match status" value="1"/>
</dbReference>
<dbReference type="PANTHER" id="PTHR44858">
    <property type="entry name" value="TETRATRICOPEPTIDE REPEAT PROTEIN 6"/>
    <property type="match status" value="1"/>
</dbReference>
<dbReference type="PANTHER" id="PTHR44858:SF1">
    <property type="entry name" value="UDP-N-ACETYLGLUCOSAMINE--PEPTIDE N-ACETYLGLUCOSAMINYLTRANSFERASE SPINDLY-RELATED"/>
    <property type="match status" value="1"/>
</dbReference>
<dbReference type="Gene3D" id="3.40.50.1220">
    <property type="entry name" value="TPP-binding domain"/>
    <property type="match status" value="1"/>
</dbReference>
<feature type="repeat" description="TPR" evidence="3">
    <location>
        <begin position="515"/>
        <end position="548"/>
    </location>
</feature>
<feature type="region of interest" description="Disordered" evidence="4">
    <location>
        <begin position="597"/>
        <end position="618"/>
    </location>
</feature>
<feature type="repeat" description="TPR" evidence="3">
    <location>
        <begin position="481"/>
        <end position="514"/>
    </location>
</feature>
<dbReference type="SMART" id="SM00028">
    <property type="entry name" value="TPR"/>
    <property type="match status" value="8"/>
</dbReference>
<dbReference type="Pfam" id="PF13414">
    <property type="entry name" value="TPR_11"/>
    <property type="match status" value="1"/>
</dbReference>
<accession>A0ABV1EPL9</accession>
<evidence type="ECO:0000256" key="4">
    <source>
        <dbReference type="SAM" id="MobiDB-lite"/>
    </source>
</evidence>
<dbReference type="PROSITE" id="PS50293">
    <property type="entry name" value="TPR_REGION"/>
    <property type="match status" value="2"/>
</dbReference>
<evidence type="ECO:0000256" key="1">
    <source>
        <dbReference type="ARBA" id="ARBA00022737"/>
    </source>
</evidence>
<dbReference type="Pfam" id="PF13289">
    <property type="entry name" value="SIR2_2"/>
    <property type="match status" value="1"/>
</dbReference>
<dbReference type="InterPro" id="IPR029035">
    <property type="entry name" value="DHS-like_NAD/FAD-binding_dom"/>
</dbReference>
<dbReference type="SUPFAM" id="SSF52467">
    <property type="entry name" value="DHS-like NAD/FAD-binding domain"/>
    <property type="match status" value="1"/>
</dbReference>
<sequence length="618" mass="71190">MLDESRILPLNLFLNTMREGCQNEKRYCFILGAGASKTSGIPTGEELAKQWHEEILERYTQQEIQQLKKRLGVRKTKPSSKAYFDLYALRFFPDYHNGSAFLERAMEQAQPSLGYYPLAALLASTENNLVITTNFDSLVEDALFIYTQKKPIVISHELLAQYINFNTRRPIVAKIHRGLFFGPLNRAEQVNGLSEQWKEILREAFKRYTPVVIGYAGGDHSLMDFLKDTQKLNGLYWCYRHEEPPAEIQKVVEQHDGFFVPIEGFDEMMYLMGQKFGYEDPCERIKRVAEQRVTHYQEQVGAFQAQLRAMTDPSEDQSRILRALDENQQAKLQRLNRSLELDGEDGQTYRERGMLFYQANEYQLACHDLTRAAELGTEDSQLYLQRGNCCYYLGQIEEAIEDYGRSLEQEENSQAYRNRGLMYMQKQEHELAISDFTHAIALTPDQQILYTLRARAYCINGEYEKSQADCGRALELGLPSAEIHTVLADALENLGQDEQALQNYQKALQLDPDYERAYNNRGVFYLSRGQQEAALADFRKATRLKPEEALYHANVGSALNELKRWKEALTSSNRAIKLNSKLAVAYQIRANTYEGLGQKEKAAQDQQTYETLNREAPQ</sequence>
<dbReference type="EMBL" id="JBBMFT010000004">
    <property type="protein sequence ID" value="MEQ2456543.1"/>
    <property type="molecule type" value="Genomic_DNA"/>
</dbReference>
<dbReference type="RefSeq" id="WP_349140204.1">
    <property type="nucleotide sequence ID" value="NZ_JBBMFT010000004.1"/>
</dbReference>
<dbReference type="Pfam" id="PF13181">
    <property type="entry name" value="TPR_8"/>
    <property type="match status" value="1"/>
</dbReference>
<gene>
    <name evidence="5" type="ORF">WMO45_08415</name>
</gene>
<protein>
    <submittedName>
        <fullName evidence="5">Tetratricopeptide repeat protein</fullName>
    </submittedName>
</protein>
<comment type="caution">
    <text evidence="5">The sequence shown here is derived from an EMBL/GenBank/DDBJ whole genome shotgun (WGS) entry which is preliminary data.</text>
</comment>
<evidence type="ECO:0000256" key="3">
    <source>
        <dbReference type="PROSITE-ProRule" id="PRU00339"/>
    </source>
</evidence>
<name>A0ABV1EPL9_9FIRM</name>